<proteinExistence type="predicted"/>
<dbReference type="AlphaFoldDB" id="A0A077RB08"/>
<organism evidence="2">
    <name type="scientific">Melanopsichium pennsylvanicum 4</name>
    <dbReference type="NCBI Taxonomy" id="1398559"/>
    <lineage>
        <taxon>Eukaryota</taxon>
        <taxon>Fungi</taxon>
        <taxon>Dikarya</taxon>
        <taxon>Basidiomycota</taxon>
        <taxon>Ustilaginomycotina</taxon>
        <taxon>Ustilaginomycetes</taxon>
        <taxon>Ustilaginales</taxon>
        <taxon>Ustilaginaceae</taxon>
        <taxon>Melanopsichium</taxon>
    </lineage>
</organism>
<protein>
    <submittedName>
        <fullName evidence="2">Uncharacterized protein</fullName>
    </submittedName>
</protein>
<accession>A0A077RB08</accession>
<keyword evidence="1" id="KW-0732">Signal</keyword>
<dbReference type="EMBL" id="HG529697">
    <property type="protein sequence ID" value="CDI56688.1"/>
    <property type="molecule type" value="Genomic_DNA"/>
</dbReference>
<feature type="signal peptide" evidence="1">
    <location>
        <begin position="1"/>
        <end position="21"/>
    </location>
</feature>
<evidence type="ECO:0000313" key="2">
    <source>
        <dbReference type="EMBL" id="CDI56688.1"/>
    </source>
</evidence>
<name>A0A077RB08_9BASI</name>
<sequence>MQSFKSLALFATLALASTAFAAPVDSSAAMVKRSETDPNLIDELSAALKDLGLRRRDDKNLIDELNQATEDLGLRRRDDENLIDELNQALKDLGL</sequence>
<reference evidence="2" key="1">
    <citation type="journal article" date="2014" name="Genome Biol. Evol.">
        <title>Gene Loss Rather Than Gene Gain Is Associated with a Host Jump from Monocots to Dicots in the Smut Fungus Melanopsichium pennsylvanicum.</title>
        <authorList>
            <person name="Sharma R."/>
            <person name="Mishra B."/>
            <person name="Runge F."/>
            <person name="Thines M."/>
        </authorList>
    </citation>
    <scope>NUCLEOTIDE SEQUENCE</scope>
    <source>
        <strain evidence="2">4</strain>
    </source>
</reference>
<evidence type="ECO:0000256" key="1">
    <source>
        <dbReference type="SAM" id="SignalP"/>
    </source>
</evidence>
<feature type="chain" id="PRO_5001722913" evidence="1">
    <location>
        <begin position="22"/>
        <end position="95"/>
    </location>
</feature>